<evidence type="ECO:0000313" key="11">
    <source>
        <dbReference type="Proteomes" id="UP000050345"/>
    </source>
</evidence>
<reference evidence="10 11" key="1">
    <citation type="submission" date="2015-09" db="EMBL/GenBank/DDBJ databases">
        <title>Genome announcement of multiple Pseudomonas syringae strains.</title>
        <authorList>
            <person name="Thakur S."/>
            <person name="Wang P.W."/>
            <person name="Gong Y."/>
            <person name="Weir B.S."/>
            <person name="Guttman D.S."/>
        </authorList>
    </citation>
    <scope>NUCLEOTIDE SEQUENCE [LARGE SCALE GENOMIC DNA]</scope>
    <source>
        <strain evidence="10 11">ICMP9757</strain>
    </source>
</reference>
<feature type="transmembrane region" description="Helical" evidence="8">
    <location>
        <begin position="295"/>
        <end position="313"/>
    </location>
</feature>
<feature type="transmembrane region" description="Helical" evidence="8">
    <location>
        <begin position="319"/>
        <end position="348"/>
    </location>
</feature>
<keyword evidence="7 8" id="KW-0472">Membrane</keyword>
<organism evidence="10 11">
    <name type="scientific">Pseudomonas syringae pv. daphniphylli</name>
    <dbReference type="NCBI Taxonomy" id="264455"/>
    <lineage>
        <taxon>Bacteria</taxon>
        <taxon>Pseudomonadati</taxon>
        <taxon>Pseudomonadota</taxon>
        <taxon>Gammaproteobacteria</taxon>
        <taxon>Pseudomonadales</taxon>
        <taxon>Pseudomonadaceae</taxon>
        <taxon>Pseudomonas</taxon>
        <taxon>Pseudomonas syringae</taxon>
    </lineage>
</organism>
<comment type="subcellular location">
    <subcellularLocation>
        <location evidence="8">Cell inner membrane</location>
        <topology evidence="8">Multi-pass membrane protein</topology>
    </subcellularLocation>
    <subcellularLocation>
        <location evidence="1">Cell membrane</location>
        <topology evidence="1">Multi-pass membrane protein</topology>
    </subcellularLocation>
</comment>
<dbReference type="SUPFAM" id="SSF103473">
    <property type="entry name" value="MFS general substrate transporter"/>
    <property type="match status" value="1"/>
</dbReference>
<dbReference type="GO" id="GO:0015385">
    <property type="term" value="F:sodium:proton antiporter activity"/>
    <property type="evidence" value="ECO:0007669"/>
    <property type="project" value="TreeGrafter"/>
</dbReference>
<comment type="caution">
    <text evidence="8">Lacks conserved residue(s) required for the propagation of feature annotation.</text>
</comment>
<dbReference type="PANTHER" id="PTHR23502:SF132">
    <property type="entry name" value="POLYAMINE TRANSPORTER 2-RELATED"/>
    <property type="match status" value="1"/>
</dbReference>
<feature type="transmembrane region" description="Helical" evidence="8">
    <location>
        <begin position="25"/>
        <end position="46"/>
    </location>
</feature>
<feature type="transmembrane region" description="Helical" evidence="8">
    <location>
        <begin position="360"/>
        <end position="380"/>
    </location>
</feature>
<dbReference type="InterPro" id="IPR011701">
    <property type="entry name" value="MFS"/>
</dbReference>
<dbReference type="PROSITE" id="PS50850">
    <property type="entry name" value="MFS"/>
    <property type="match status" value="1"/>
</dbReference>
<evidence type="ECO:0000256" key="3">
    <source>
        <dbReference type="ARBA" id="ARBA00022448"/>
    </source>
</evidence>
<dbReference type="InterPro" id="IPR004812">
    <property type="entry name" value="Efflux_drug-R_Bcr/CmlA"/>
</dbReference>
<feature type="transmembrane region" description="Helical" evidence="8">
    <location>
        <begin position="92"/>
        <end position="112"/>
    </location>
</feature>
<dbReference type="GO" id="GO:0042910">
    <property type="term" value="F:xenobiotic transmembrane transporter activity"/>
    <property type="evidence" value="ECO:0007669"/>
    <property type="project" value="InterPro"/>
</dbReference>
<comment type="caution">
    <text evidence="10">The sequence shown here is derived from an EMBL/GenBank/DDBJ whole genome shotgun (WGS) entry which is preliminary data.</text>
</comment>
<dbReference type="EMBL" id="LJQF01000172">
    <property type="protein sequence ID" value="KPX12850.1"/>
    <property type="molecule type" value="Genomic_DNA"/>
</dbReference>
<keyword evidence="10" id="KW-0418">Kinase</keyword>
<dbReference type="InterPro" id="IPR036259">
    <property type="entry name" value="MFS_trans_sf"/>
</dbReference>
<dbReference type="GO" id="GO:1990961">
    <property type="term" value="P:xenobiotic detoxification by transmembrane export across the plasma membrane"/>
    <property type="evidence" value="ECO:0007669"/>
    <property type="project" value="InterPro"/>
</dbReference>
<keyword evidence="5 8" id="KW-0812">Transmembrane</keyword>
<dbReference type="RefSeq" id="WP_052818126.1">
    <property type="nucleotide sequence ID" value="NZ_JYHD01000070.1"/>
</dbReference>
<evidence type="ECO:0000256" key="2">
    <source>
        <dbReference type="ARBA" id="ARBA00006236"/>
    </source>
</evidence>
<feature type="transmembrane region" description="Helical" evidence="8">
    <location>
        <begin position="151"/>
        <end position="169"/>
    </location>
</feature>
<dbReference type="InterPro" id="IPR020846">
    <property type="entry name" value="MFS_dom"/>
</dbReference>
<accession>A0A9X0H4D7</accession>
<dbReference type="Pfam" id="PF07690">
    <property type="entry name" value="MFS_1"/>
    <property type="match status" value="1"/>
</dbReference>
<feature type="transmembrane region" description="Helical" evidence="8">
    <location>
        <begin position="181"/>
        <end position="200"/>
    </location>
</feature>
<feature type="domain" description="Major facilitator superfamily (MFS) profile" evidence="9">
    <location>
        <begin position="27"/>
        <end position="414"/>
    </location>
</feature>
<dbReference type="Proteomes" id="UP000050345">
    <property type="component" value="Unassembled WGS sequence"/>
</dbReference>
<keyword evidence="10" id="KW-0808">Transferase</keyword>
<gene>
    <name evidence="10" type="ORF">ALO73_200074</name>
</gene>
<dbReference type="AlphaFoldDB" id="A0A9X0H4D7"/>
<keyword evidence="6 8" id="KW-1133">Transmembrane helix</keyword>
<evidence type="ECO:0000256" key="1">
    <source>
        <dbReference type="ARBA" id="ARBA00004651"/>
    </source>
</evidence>
<sequence length="415" mass="44125">MSELDISSQPKDNPRLDDQAQDHGLRILLILSMLMAFASISTDLYLPAMPMMAAALHVSGGTLELTVTGYLIGFSTGQLVWGPVSDRFGRKLPVAVGLVLFIIGSAGCALATDGTQIITWRVVQALGACANVVLARAMVRDLYQGRKAAQKMSTLMTIMAIAPLAGPTVGGQILRLGSWQAIFWVLVLIAIATLISLVMLPETLPHSRRSPASLQEIIARYVSFFSDRRFVGYTAAGAFFYAGTFAYIAASPFAYITYHHVSPQIYGVLFAAGIIGMMVTAQVNARLLDRYDTQTMMLVGALMSACAGLLLALDTWYDWGGLALMIFSCLLFVAATGLVLANSIAGALNRFPQSSGSASALVGFLQYGSAMIGSATVAIFADDTPWPLGAVLAACGVGCALCAVWVRRMENAKLP</sequence>
<evidence type="ECO:0000256" key="7">
    <source>
        <dbReference type="ARBA" id="ARBA00023136"/>
    </source>
</evidence>
<evidence type="ECO:0000259" key="9">
    <source>
        <dbReference type="PROSITE" id="PS50850"/>
    </source>
</evidence>
<evidence type="ECO:0000313" key="10">
    <source>
        <dbReference type="EMBL" id="KPX12850.1"/>
    </source>
</evidence>
<comment type="similarity">
    <text evidence="2 8">Belongs to the major facilitator superfamily. Bcr/CmlA family.</text>
</comment>
<protein>
    <recommendedName>
        <fullName evidence="8">Bcr/CflA family efflux transporter</fullName>
    </recommendedName>
</protein>
<dbReference type="PANTHER" id="PTHR23502">
    <property type="entry name" value="MAJOR FACILITATOR SUPERFAMILY"/>
    <property type="match status" value="1"/>
</dbReference>
<evidence type="ECO:0000256" key="6">
    <source>
        <dbReference type="ARBA" id="ARBA00022989"/>
    </source>
</evidence>
<dbReference type="NCBIfam" id="TIGR00710">
    <property type="entry name" value="efflux_Bcr_CflA"/>
    <property type="match status" value="1"/>
</dbReference>
<evidence type="ECO:0000256" key="5">
    <source>
        <dbReference type="ARBA" id="ARBA00022692"/>
    </source>
</evidence>
<name>A0A9X0H4D7_PSESX</name>
<feature type="transmembrane region" description="Helical" evidence="8">
    <location>
        <begin position="264"/>
        <end position="283"/>
    </location>
</feature>
<feature type="transmembrane region" description="Helical" evidence="8">
    <location>
        <begin position="118"/>
        <end position="139"/>
    </location>
</feature>
<keyword evidence="8" id="KW-0997">Cell inner membrane</keyword>
<dbReference type="GO" id="GO:0016301">
    <property type="term" value="F:kinase activity"/>
    <property type="evidence" value="ECO:0007669"/>
    <property type="project" value="UniProtKB-KW"/>
</dbReference>
<dbReference type="FunFam" id="1.20.1720.10:FF:000005">
    <property type="entry name" value="Bcr/CflA family efflux transporter"/>
    <property type="match status" value="1"/>
</dbReference>
<dbReference type="CDD" id="cd17320">
    <property type="entry name" value="MFS_MdfA_MDR_like"/>
    <property type="match status" value="1"/>
</dbReference>
<evidence type="ECO:0000256" key="4">
    <source>
        <dbReference type="ARBA" id="ARBA00022475"/>
    </source>
</evidence>
<dbReference type="GO" id="GO:0005886">
    <property type="term" value="C:plasma membrane"/>
    <property type="evidence" value="ECO:0007669"/>
    <property type="project" value="UniProtKB-SubCell"/>
</dbReference>
<dbReference type="Gene3D" id="1.20.1720.10">
    <property type="entry name" value="Multidrug resistance protein D"/>
    <property type="match status" value="1"/>
</dbReference>
<keyword evidence="3 8" id="KW-0813">Transport</keyword>
<keyword evidence="4" id="KW-1003">Cell membrane</keyword>
<evidence type="ECO:0000256" key="8">
    <source>
        <dbReference type="RuleBase" id="RU365088"/>
    </source>
</evidence>
<feature type="transmembrane region" description="Helical" evidence="8">
    <location>
        <begin position="386"/>
        <end position="406"/>
    </location>
</feature>
<proteinExistence type="inferred from homology"/>
<feature type="transmembrane region" description="Helical" evidence="8">
    <location>
        <begin position="230"/>
        <end position="258"/>
    </location>
</feature>